<evidence type="ECO:0000313" key="4">
    <source>
        <dbReference type="Proteomes" id="UP000004816"/>
    </source>
</evidence>
<evidence type="ECO:0000256" key="2">
    <source>
        <dbReference type="SAM" id="Phobius"/>
    </source>
</evidence>
<keyword evidence="2" id="KW-1133">Transmembrane helix</keyword>
<dbReference type="GO" id="GO:0009253">
    <property type="term" value="P:peptidoglycan catabolic process"/>
    <property type="evidence" value="ECO:0007669"/>
    <property type="project" value="TreeGrafter"/>
</dbReference>
<dbReference type="eggNOG" id="COG0741">
    <property type="taxonomic scope" value="Bacteria"/>
</dbReference>
<keyword evidence="2" id="KW-0472">Membrane</keyword>
<keyword evidence="4" id="KW-1185">Reference proteome</keyword>
<evidence type="ECO:0000313" key="3">
    <source>
        <dbReference type="EMBL" id="EFV14172.1"/>
    </source>
</evidence>
<organism evidence="3 4">
    <name type="scientific">Segniliparus rugosus (strain ATCC BAA-974 / DSM 45345 / CCUG 50838 / CIP 108380 / JCM 13579 / CDC 945)</name>
    <dbReference type="NCBI Taxonomy" id="679197"/>
    <lineage>
        <taxon>Bacteria</taxon>
        <taxon>Bacillati</taxon>
        <taxon>Actinomycetota</taxon>
        <taxon>Actinomycetes</taxon>
        <taxon>Mycobacteriales</taxon>
        <taxon>Segniliparaceae</taxon>
        <taxon>Segniliparus</taxon>
    </lineage>
</organism>
<evidence type="ECO:0008006" key="5">
    <source>
        <dbReference type="Google" id="ProtNLM"/>
    </source>
</evidence>
<dbReference type="AlphaFoldDB" id="E5XN76"/>
<dbReference type="PANTHER" id="PTHR30163">
    <property type="entry name" value="MEMBRANE-BOUND LYTIC MUREIN TRANSGLYCOSYLASE B"/>
    <property type="match status" value="1"/>
</dbReference>
<dbReference type="CDD" id="cd13399">
    <property type="entry name" value="Slt35-like"/>
    <property type="match status" value="1"/>
</dbReference>
<evidence type="ECO:0000256" key="1">
    <source>
        <dbReference type="SAM" id="MobiDB-lite"/>
    </source>
</evidence>
<dbReference type="OrthoDB" id="9796191at2"/>
<dbReference type="InterPro" id="IPR023346">
    <property type="entry name" value="Lysozyme-like_dom_sf"/>
</dbReference>
<gene>
    <name evidence="3" type="ORF">HMPREF9336_00946</name>
</gene>
<dbReference type="Gene3D" id="1.10.530.10">
    <property type="match status" value="1"/>
</dbReference>
<dbReference type="SUPFAM" id="SSF53955">
    <property type="entry name" value="Lysozyme-like"/>
    <property type="match status" value="1"/>
</dbReference>
<comment type="caution">
    <text evidence="3">The sequence shown here is derived from an EMBL/GenBank/DDBJ whole genome shotgun (WGS) entry which is preliminary data.</text>
</comment>
<sequence>MTELRDSELRTPRHIQPAHAASAAEPRRGRWLWPGAFCVGMLAVVALVYVSSTQERPLIEVTPPPKGEAVPNLFGPHPKTPTAQLFAEWAEPISRHTRIPKRALMAYANAVVLARQNDPECGIAWTTLAGIASKESANGEHGNATIAPNGDVRPKIRGHALDGTDGTVKMVDTYEPPNPDGPPIYVRAKGPFQFIPETWDRNKVDGNADGVYDPDNIDDAAATAAHYLCSRGGDMTTPKGWRDALRAYNDSPAYLLDVRRRAATYAGGGGF</sequence>
<protein>
    <recommendedName>
        <fullName evidence="5">Transglycosylase SLT domain-containing protein</fullName>
    </recommendedName>
</protein>
<name>E5XN76_SEGRC</name>
<dbReference type="PANTHER" id="PTHR30163:SF8">
    <property type="entry name" value="LYTIC MUREIN TRANSGLYCOSYLASE"/>
    <property type="match status" value="1"/>
</dbReference>
<dbReference type="InterPro" id="IPR043426">
    <property type="entry name" value="MltB-like"/>
</dbReference>
<dbReference type="HOGENOM" id="CLU_034941_1_1_11"/>
<dbReference type="RefSeq" id="WP_007468325.1">
    <property type="nucleotide sequence ID" value="NZ_KI391954.1"/>
</dbReference>
<feature type="region of interest" description="Disordered" evidence="1">
    <location>
        <begin position="1"/>
        <end position="21"/>
    </location>
</feature>
<keyword evidence="2" id="KW-0812">Transmembrane</keyword>
<accession>E5XN76</accession>
<dbReference type="STRING" id="679197.HMPREF9336_00946"/>
<proteinExistence type="predicted"/>
<dbReference type="GO" id="GO:0008933">
    <property type="term" value="F:peptidoglycan lytic transglycosylase activity"/>
    <property type="evidence" value="ECO:0007669"/>
    <property type="project" value="TreeGrafter"/>
</dbReference>
<feature type="compositionally biased region" description="Basic and acidic residues" evidence="1">
    <location>
        <begin position="1"/>
        <end position="11"/>
    </location>
</feature>
<reference evidence="3 4" key="1">
    <citation type="journal article" date="2011" name="Stand. Genomic Sci.">
        <title>High quality draft genome sequence of Segniliparus rugosus CDC 945(T)= (ATCC BAA-974(T)).</title>
        <authorList>
            <person name="Earl A.M."/>
            <person name="Desjardins C.A."/>
            <person name="Fitzgerald M.G."/>
            <person name="Arachchi H.M."/>
            <person name="Zeng Q."/>
            <person name="Mehta T."/>
            <person name="Griggs A."/>
            <person name="Birren B.W."/>
            <person name="Toney N.C."/>
            <person name="Carr J."/>
            <person name="Posey J."/>
            <person name="Butler W.R."/>
        </authorList>
    </citation>
    <scope>NUCLEOTIDE SEQUENCE [LARGE SCALE GENOMIC DNA]</scope>
    <source>
        <strain evidence="4">ATCC BAA-974 / DSM 45345 / CCUG 50838 / CIP 108380 / JCM 13579 / CDC 945</strain>
    </source>
</reference>
<feature type="transmembrane region" description="Helical" evidence="2">
    <location>
        <begin position="31"/>
        <end position="50"/>
    </location>
</feature>
<dbReference type="EMBL" id="ACZI02000003">
    <property type="protein sequence ID" value="EFV14172.1"/>
    <property type="molecule type" value="Genomic_DNA"/>
</dbReference>
<dbReference type="Proteomes" id="UP000004816">
    <property type="component" value="Unassembled WGS sequence"/>
</dbReference>